<feature type="domain" description="Ig-like" evidence="14">
    <location>
        <begin position="14"/>
        <end position="133"/>
    </location>
</feature>
<dbReference type="Pfam" id="PF22705">
    <property type="entry name" value="C2-set_3"/>
    <property type="match status" value="1"/>
</dbReference>
<dbReference type="InterPro" id="IPR013106">
    <property type="entry name" value="Ig_V-set"/>
</dbReference>
<keyword evidence="9" id="KW-0325">Glycoprotein</keyword>
<dbReference type="InterPro" id="IPR013783">
    <property type="entry name" value="Ig-like_fold"/>
</dbReference>
<feature type="compositionally biased region" description="Pro residues" evidence="11">
    <location>
        <begin position="302"/>
        <end position="311"/>
    </location>
</feature>
<accession>A0A3Q2ST97</accession>
<dbReference type="SMART" id="SM00409">
    <property type="entry name" value="IG"/>
    <property type="match status" value="1"/>
</dbReference>
<dbReference type="GeneID" id="105933571"/>
<dbReference type="InterPro" id="IPR053896">
    <property type="entry name" value="BTN3A2-like_Ig-C"/>
</dbReference>
<dbReference type="InterPro" id="IPR007110">
    <property type="entry name" value="Ig-like_dom"/>
</dbReference>
<dbReference type="InterPro" id="IPR051713">
    <property type="entry name" value="T-cell_Activation_Regulation"/>
</dbReference>
<evidence type="ECO:0000256" key="13">
    <source>
        <dbReference type="SAM" id="SignalP"/>
    </source>
</evidence>
<feature type="chain" id="PRO_5018657505" evidence="13">
    <location>
        <begin position="19"/>
        <end position="321"/>
    </location>
</feature>
<evidence type="ECO:0000256" key="12">
    <source>
        <dbReference type="SAM" id="Phobius"/>
    </source>
</evidence>
<dbReference type="GO" id="GO:0031295">
    <property type="term" value="P:T cell costimulation"/>
    <property type="evidence" value="ECO:0007669"/>
    <property type="project" value="TreeGrafter"/>
</dbReference>
<dbReference type="GO" id="GO:0009897">
    <property type="term" value="C:external side of plasma membrane"/>
    <property type="evidence" value="ECO:0007669"/>
    <property type="project" value="TreeGrafter"/>
</dbReference>
<feature type="transmembrane region" description="Helical" evidence="12">
    <location>
        <begin position="254"/>
        <end position="275"/>
    </location>
</feature>
<dbReference type="GO" id="GO:0042130">
    <property type="term" value="P:negative regulation of T cell proliferation"/>
    <property type="evidence" value="ECO:0007669"/>
    <property type="project" value="TreeGrafter"/>
</dbReference>
<dbReference type="Ensembl" id="ENSFHET00000011254.1">
    <property type="protein sequence ID" value="ENSFHEP00000003013.1"/>
    <property type="gene ID" value="ENSFHEG00000003845.1"/>
</dbReference>
<evidence type="ECO:0000256" key="6">
    <source>
        <dbReference type="ARBA" id="ARBA00023136"/>
    </source>
</evidence>
<dbReference type="Proteomes" id="UP000265000">
    <property type="component" value="Unplaced"/>
</dbReference>
<reference evidence="15" key="2">
    <citation type="submission" date="2025-09" db="UniProtKB">
        <authorList>
            <consortium name="Ensembl"/>
        </authorList>
    </citation>
    <scope>IDENTIFICATION</scope>
</reference>
<evidence type="ECO:0000256" key="4">
    <source>
        <dbReference type="ARBA" id="ARBA00022729"/>
    </source>
</evidence>
<keyword evidence="6 12" id="KW-0472">Membrane</keyword>
<feature type="region of interest" description="Disordered" evidence="11">
    <location>
        <begin position="284"/>
        <end position="321"/>
    </location>
</feature>
<keyword evidence="16" id="KW-1185">Reference proteome</keyword>
<dbReference type="GeneTree" id="ENSGT00540000073890"/>
<dbReference type="InterPro" id="IPR036179">
    <property type="entry name" value="Ig-like_dom_sf"/>
</dbReference>
<evidence type="ECO:0000313" key="16">
    <source>
        <dbReference type="Proteomes" id="UP000265000"/>
    </source>
</evidence>
<evidence type="ECO:0000256" key="10">
    <source>
        <dbReference type="ARBA" id="ARBA00023319"/>
    </source>
</evidence>
<name>A0A3Q2ST97_FUNHE</name>
<evidence type="ECO:0000259" key="14">
    <source>
        <dbReference type="PROSITE" id="PS50835"/>
    </source>
</evidence>
<dbReference type="SUPFAM" id="SSF48726">
    <property type="entry name" value="Immunoglobulin"/>
    <property type="match status" value="2"/>
</dbReference>
<feature type="signal peptide" evidence="13">
    <location>
        <begin position="1"/>
        <end position="18"/>
    </location>
</feature>
<sequence length="321" mass="35063">MASRISLFVLLFIPLCSAADSFVKVVCDRSNVAQFGHQSMLMCVFDTTQNIPDLKITLVVWRKGTRGIKGIVPPVVVYDARNDPGELKILQEGYTFADTNFNNRNVSLLISNTKVEEEGEYSCEVTTDSGSGSATTRLKVTARYNYPTADKTLEKGRSNVDQTLVCNASGGYPEGQLRWFDNYKTDWTKSAKLTVTEDENGLFMLSSELPLLKGSTLPEYTCVVYNASGGKEGSISIPTEHTGASKANPATSTIIAPVVVIGSLIVGLLLAVIICKKRSQQQERRPSTLPLMGTRDDITPTAPYPYEPPPAYSVETRDNIA</sequence>
<keyword evidence="8" id="KW-0675">Receptor</keyword>
<dbReference type="GO" id="GO:0007166">
    <property type="term" value="P:cell surface receptor signaling pathway"/>
    <property type="evidence" value="ECO:0007669"/>
    <property type="project" value="TreeGrafter"/>
</dbReference>
<proteinExistence type="predicted"/>
<keyword evidence="7" id="KW-1015">Disulfide bond</keyword>
<dbReference type="GO" id="GO:0042102">
    <property type="term" value="P:positive regulation of T cell proliferation"/>
    <property type="evidence" value="ECO:0007669"/>
    <property type="project" value="TreeGrafter"/>
</dbReference>
<dbReference type="Gene3D" id="2.60.40.10">
    <property type="entry name" value="Immunoglobulins"/>
    <property type="match status" value="2"/>
</dbReference>
<keyword evidence="5 12" id="KW-1133">Transmembrane helix</keyword>
<reference evidence="15" key="1">
    <citation type="submission" date="2025-08" db="UniProtKB">
        <authorList>
            <consortium name="Ensembl"/>
        </authorList>
    </citation>
    <scope>IDENTIFICATION</scope>
</reference>
<evidence type="ECO:0000256" key="2">
    <source>
        <dbReference type="ARBA" id="ARBA00022475"/>
    </source>
</evidence>
<evidence type="ECO:0000256" key="1">
    <source>
        <dbReference type="ARBA" id="ARBA00004251"/>
    </source>
</evidence>
<protein>
    <submittedName>
        <fullName evidence="15">CD276 antigen</fullName>
    </submittedName>
</protein>
<dbReference type="GO" id="GO:0006955">
    <property type="term" value="P:immune response"/>
    <property type="evidence" value="ECO:0007669"/>
    <property type="project" value="TreeGrafter"/>
</dbReference>
<dbReference type="PANTHER" id="PTHR25466">
    <property type="entry name" value="T-LYMPHOCYTE ACTIVATION ANTIGEN"/>
    <property type="match status" value="1"/>
</dbReference>
<keyword evidence="2" id="KW-1003">Cell membrane</keyword>
<dbReference type="Pfam" id="PF07686">
    <property type="entry name" value="V-set"/>
    <property type="match status" value="1"/>
</dbReference>
<evidence type="ECO:0000256" key="5">
    <source>
        <dbReference type="ARBA" id="ARBA00022989"/>
    </source>
</evidence>
<dbReference type="InterPro" id="IPR003599">
    <property type="entry name" value="Ig_sub"/>
</dbReference>
<dbReference type="STRING" id="8078.ENSFHEP00000003013"/>
<dbReference type="PROSITE" id="PS50835">
    <property type="entry name" value="IG_LIKE"/>
    <property type="match status" value="2"/>
</dbReference>
<evidence type="ECO:0000256" key="11">
    <source>
        <dbReference type="SAM" id="MobiDB-lite"/>
    </source>
</evidence>
<evidence type="ECO:0000256" key="8">
    <source>
        <dbReference type="ARBA" id="ARBA00023170"/>
    </source>
</evidence>
<keyword evidence="10" id="KW-0393">Immunoglobulin domain</keyword>
<keyword evidence="4 13" id="KW-0732">Signal</keyword>
<dbReference type="OrthoDB" id="9942764at2759"/>
<evidence type="ECO:0000256" key="7">
    <source>
        <dbReference type="ARBA" id="ARBA00023157"/>
    </source>
</evidence>
<organism evidence="15 16">
    <name type="scientific">Fundulus heteroclitus</name>
    <name type="common">Killifish</name>
    <name type="synonym">Mummichog</name>
    <dbReference type="NCBI Taxonomy" id="8078"/>
    <lineage>
        <taxon>Eukaryota</taxon>
        <taxon>Metazoa</taxon>
        <taxon>Chordata</taxon>
        <taxon>Craniata</taxon>
        <taxon>Vertebrata</taxon>
        <taxon>Euteleostomi</taxon>
        <taxon>Actinopterygii</taxon>
        <taxon>Neopterygii</taxon>
        <taxon>Teleostei</taxon>
        <taxon>Neoteleostei</taxon>
        <taxon>Acanthomorphata</taxon>
        <taxon>Ovalentaria</taxon>
        <taxon>Atherinomorphae</taxon>
        <taxon>Cyprinodontiformes</taxon>
        <taxon>Fundulidae</taxon>
        <taxon>Fundulus</taxon>
    </lineage>
</organism>
<evidence type="ECO:0000256" key="3">
    <source>
        <dbReference type="ARBA" id="ARBA00022692"/>
    </source>
</evidence>
<comment type="subcellular location">
    <subcellularLocation>
        <location evidence="1">Cell membrane</location>
        <topology evidence="1">Single-pass type I membrane protein</topology>
    </subcellularLocation>
</comment>
<evidence type="ECO:0000313" key="15">
    <source>
        <dbReference type="Ensembl" id="ENSFHEP00000003013.1"/>
    </source>
</evidence>
<dbReference type="PANTHER" id="PTHR25466:SF14">
    <property type="entry name" value="BUTYROPHILIN SUBFAMILY 2 MEMBER A2-LIKE-RELATED"/>
    <property type="match status" value="1"/>
</dbReference>
<dbReference type="AlphaFoldDB" id="A0A3Q2ST97"/>
<dbReference type="GO" id="GO:0071222">
    <property type="term" value="P:cellular response to lipopolysaccharide"/>
    <property type="evidence" value="ECO:0007669"/>
    <property type="project" value="TreeGrafter"/>
</dbReference>
<evidence type="ECO:0000256" key="9">
    <source>
        <dbReference type="ARBA" id="ARBA00023180"/>
    </source>
</evidence>
<keyword evidence="3 12" id="KW-0812">Transmembrane</keyword>
<feature type="domain" description="Ig-like" evidence="14">
    <location>
        <begin position="136"/>
        <end position="238"/>
    </location>
</feature>